<evidence type="ECO:0000313" key="2">
    <source>
        <dbReference type="Proteomes" id="UP000248257"/>
    </source>
</evidence>
<comment type="caution">
    <text evidence="1">The sequence shown here is derived from an EMBL/GenBank/DDBJ whole genome shotgun (WGS) entry which is preliminary data.</text>
</comment>
<name>A0A318PG37_KOMXY</name>
<accession>A0A318PG37</accession>
<sequence length="104" mass="11581">MESNLKYAPLLVMNLGYHDELALGCKANLSIAALFYMTGLNGKPGVFDRPHWPCGAIGPHAHELTTVDEDDELLMFLNGLARLRGHRTTLEPCFSVQRDIIMNL</sequence>
<dbReference type="Proteomes" id="UP000248257">
    <property type="component" value="Unassembled WGS sequence"/>
</dbReference>
<dbReference type="AlphaFoldDB" id="A0A318PG37"/>
<protein>
    <submittedName>
        <fullName evidence="1">Uncharacterized protein</fullName>
    </submittedName>
</protein>
<reference evidence="1 2" key="1">
    <citation type="submission" date="2017-07" db="EMBL/GenBank/DDBJ databases">
        <title>A draft genome sequence of Komagataeibacter xylinus LMG 1515.</title>
        <authorList>
            <person name="Skraban J."/>
            <person name="Cleenwerck I."/>
            <person name="Vandamme P."/>
            <person name="Trcek J."/>
        </authorList>
    </citation>
    <scope>NUCLEOTIDE SEQUENCE [LARGE SCALE GENOMIC DNA]</scope>
    <source>
        <strain evidence="1 2">LMG 1515</strain>
    </source>
</reference>
<gene>
    <name evidence="1" type="ORF">CFR75_12800</name>
</gene>
<keyword evidence="2" id="KW-1185">Reference proteome</keyword>
<dbReference type="EMBL" id="NKUC01000032">
    <property type="protein sequence ID" value="PYD56099.1"/>
    <property type="molecule type" value="Genomic_DNA"/>
</dbReference>
<evidence type="ECO:0000313" key="1">
    <source>
        <dbReference type="EMBL" id="PYD56099.1"/>
    </source>
</evidence>
<proteinExistence type="predicted"/>
<organism evidence="1 2">
    <name type="scientific">Komagataeibacter xylinus</name>
    <name type="common">Gluconacetobacter xylinus</name>
    <dbReference type="NCBI Taxonomy" id="28448"/>
    <lineage>
        <taxon>Bacteria</taxon>
        <taxon>Pseudomonadati</taxon>
        <taxon>Pseudomonadota</taxon>
        <taxon>Alphaproteobacteria</taxon>
        <taxon>Acetobacterales</taxon>
        <taxon>Acetobacteraceae</taxon>
        <taxon>Komagataeibacter</taxon>
    </lineage>
</organism>